<dbReference type="Proteomes" id="UP001152622">
    <property type="component" value="Chromosome 21"/>
</dbReference>
<proteinExistence type="predicted"/>
<dbReference type="InterPro" id="IPR036364">
    <property type="entry name" value="SEA_dom_sf"/>
</dbReference>
<name>A0A9Q1EAI5_SYNKA</name>
<evidence type="ECO:0008006" key="5">
    <source>
        <dbReference type="Google" id="ProtNLM"/>
    </source>
</evidence>
<keyword evidence="2" id="KW-1133">Transmembrane helix</keyword>
<feature type="compositionally biased region" description="Basic and acidic residues" evidence="1">
    <location>
        <begin position="182"/>
        <end position="199"/>
    </location>
</feature>
<keyword evidence="4" id="KW-1185">Reference proteome</keyword>
<dbReference type="OrthoDB" id="9909831at2759"/>
<evidence type="ECO:0000256" key="1">
    <source>
        <dbReference type="SAM" id="MobiDB-lite"/>
    </source>
</evidence>
<protein>
    <recommendedName>
        <fullName evidence="5">SEA domain-containing protein</fullName>
    </recommendedName>
</protein>
<dbReference type="EMBL" id="JAINUF010000021">
    <property type="protein sequence ID" value="KAJ8335210.1"/>
    <property type="molecule type" value="Genomic_DNA"/>
</dbReference>
<reference evidence="3" key="1">
    <citation type="journal article" date="2023" name="Science">
        <title>Genome structures resolve the early diversification of teleost fishes.</title>
        <authorList>
            <person name="Parey E."/>
            <person name="Louis A."/>
            <person name="Montfort J."/>
            <person name="Bouchez O."/>
            <person name="Roques C."/>
            <person name="Iampietro C."/>
            <person name="Lluch J."/>
            <person name="Castinel A."/>
            <person name="Donnadieu C."/>
            <person name="Desvignes T."/>
            <person name="Floi Bucao C."/>
            <person name="Jouanno E."/>
            <person name="Wen M."/>
            <person name="Mejri S."/>
            <person name="Dirks R."/>
            <person name="Jansen H."/>
            <person name="Henkel C."/>
            <person name="Chen W.J."/>
            <person name="Zahm M."/>
            <person name="Cabau C."/>
            <person name="Klopp C."/>
            <person name="Thompson A.W."/>
            <person name="Robinson-Rechavi M."/>
            <person name="Braasch I."/>
            <person name="Lecointre G."/>
            <person name="Bobe J."/>
            <person name="Postlethwait J.H."/>
            <person name="Berthelot C."/>
            <person name="Roest Crollius H."/>
            <person name="Guiguen Y."/>
        </authorList>
    </citation>
    <scope>NUCLEOTIDE SEQUENCE</scope>
    <source>
        <strain evidence="3">WJC10195</strain>
    </source>
</reference>
<feature type="transmembrane region" description="Helical" evidence="2">
    <location>
        <begin position="124"/>
        <end position="149"/>
    </location>
</feature>
<evidence type="ECO:0000313" key="4">
    <source>
        <dbReference type="Proteomes" id="UP001152622"/>
    </source>
</evidence>
<comment type="caution">
    <text evidence="3">The sequence shown here is derived from an EMBL/GenBank/DDBJ whole genome shotgun (WGS) entry which is preliminary data.</text>
</comment>
<feature type="region of interest" description="Disordered" evidence="1">
    <location>
        <begin position="170"/>
        <end position="200"/>
    </location>
</feature>
<organism evidence="3 4">
    <name type="scientific">Synaphobranchus kaupii</name>
    <name type="common">Kaup's arrowtooth eel</name>
    <dbReference type="NCBI Taxonomy" id="118154"/>
    <lineage>
        <taxon>Eukaryota</taxon>
        <taxon>Metazoa</taxon>
        <taxon>Chordata</taxon>
        <taxon>Craniata</taxon>
        <taxon>Vertebrata</taxon>
        <taxon>Euteleostomi</taxon>
        <taxon>Actinopterygii</taxon>
        <taxon>Neopterygii</taxon>
        <taxon>Teleostei</taxon>
        <taxon>Anguilliformes</taxon>
        <taxon>Synaphobranchidae</taxon>
        <taxon>Synaphobranchus</taxon>
    </lineage>
</organism>
<accession>A0A9Q1EAI5</accession>
<feature type="transmembrane region" description="Helical" evidence="2">
    <location>
        <begin position="101"/>
        <end position="118"/>
    </location>
</feature>
<evidence type="ECO:0000313" key="3">
    <source>
        <dbReference type="EMBL" id="KAJ8335210.1"/>
    </source>
</evidence>
<sequence>MFGDKRQVLRANCSTNPRLDITEQLAVFLKAEAVPLTPRQHLQASAALPPPPIPIAYYFFIRITNRLYNDSLQDYSSVDYKRLRSEVTQLVNRWSRRRPRWSPPLLGAGAAATAGGGGVPGWGIAILVLVCIILLLLIIILILLVIRWFCSQPDTGIMNVSEETNLYTNSTPSGLPTYPPVKEPKQPYNKLDDDSTDKPKKIKTGMYVVNH</sequence>
<gene>
    <name evidence="3" type="ORF">SKAU_G00408490</name>
</gene>
<keyword evidence="2" id="KW-0812">Transmembrane</keyword>
<dbReference type="SUPFAM" id="SSF82671">
    <property type="entry name" value="SEA domain"/>
    <property type="match status" value="1"/>
</dbReference>
<evidence type="ECO:0000256" key="2">
    <source>
        <dbReference type="SAM" id="Phobius"/>
    </source>
</evidence>
<keyword evidence="2" id="KW-0472">Membrane</keyword>
<dbReference type="AlphaFoldDB" id="A0A9Q1EAI5"/>